<dbReference type="RefSeq" id="WP_147782332.1">
    <property type="nucleotide sequence ID" value="NZ_VRMG01000004.1"/>
</dbReference>
<accession>A0A5C8UTX4</accession>
<comment type="caution">
    <text evidence="3">The sequence shown here is derived from an EMBL/GenBank/DDBJ whole genome shotgun (WGS) entry which is preliminary data.</text>
</comment>
<dbReference type="Pfam" id="PF25362">
    <property type="entry name" value="bPH_11"/>
    <property type="match status" value="1"/>
</dbReference>
<keyword evidence="1" id="KW-0812">Transmembrane</keyword>
<dbReference type="AlphaFoldDB" id="A0A5C8UTX4"/>
<name>A0A5C8UTX4_9MICO</name>
<proteinExistence type="predicted"/>
<organism evidence="3 4">
    <name type="scientific">Lacisediminihabitans profunda</name>
    <dbReference type="NCBI Taxonomy" id="2594790"/>
    <lineage>
        <taxon>Bacteria</taxon>
        <taxon>Bacillati</taxon>
        <taxon>Actinomycetota</taxon>
        <taxon>Actinomycetes</taxon>
        <taxon>Micrococcales</taxon>
        <taxon>Microbacteriaceae</taxon>
        <taxon>Lacisediminihabitans</taxon>
    </lineage>
</organism>
<protein>
    <recommendedName>
        <fullName evidence="2">PH domain-containing protein</fullName>
    </recommendedName>
</protein>
<feature type="transmembrane region" description="Helical" evidence="1">
    <location>
        <begin position="6"/>
        <end position="25"/>
    </location>
</feature>
<evidence type="ECO:0000259" key="2">
    <source>
        <dbReference type="Pfam" id="PF25362"/>
    </source>
</evidence>
<dbReference type="EMBL" id="VRMG01000004">
    <property type="protein sequence ID" value="TXN32083.1"/>
    <property type="molecule type" value="Genomic_DNA"/>
</dbReference>
<keyword evidence="4" id="KW-1185">Reference proteome</keyword>
<sequence>MDRAVSTSIVVAVIVLALAGMAIGWRARRRRQSHVPRPPAVPAEIGAVLASADVFYVATTVAGRPLERIAVGGLGFRARATVTVADRGIVLGIAGEPEAFLPVESLRAVERATWTIDRVVETGGLILIAWTLGDTEVDSYLRVAEQADPTPIIEAVERLLDRSQTHGSEAS</sequence>
<dbReference type="Proteomes" id="UP000321379">
    <property type="component" value="Unassembled WGS sequence"/>
</dbReference>
<evidence type="ECO:0000256" key="1">
    <source>
        <dbReference type="SAM" id="Phobius"/>
    </source>
</evidence>
<dbReference type="InterPro" id="IPR057446">
    <property type="entry name" value="PH_bac"/>
</dbReference>
<gene>
    <name evidence="3" type="ORF">FVP33_03950</name>
</gene>
<evidence type="ECO:0000313" key="3">
    <source>
        <dbReference type="EMBL" id="TXN32083.1"/>
    </source>
</evidence>
<feature type="domain" description="PH" evidence="2">
    <location>
        <begin position="36"/>
        <end position="156"/>
    </location>
</feature>
<keyword evidence="1" id="KW-0472">Membrane</keyword>
<reference evidence="3 4" key="1">
    <citation type="submission" date="2019-08" db="EMBL/GenBank/DDBJ databases">
        <title>Bacterial whole genome sequence for Glaciihabitans sp. CHu50b-6-2.</title>
        <authorList>
            <person name="Jin L."/>
        </authorList>
    </citation>
    <scope>NUCLEOTIDE SEQUENCE [LARGE SCALE GENOMIC DNA]</scope>
    <source>
        <strain evidence="3 4">CHu50b-6-2</strain>
    </source>
</reference>
<evidence type="ECO:0000313" key="4">
    <source>
        <dbReference type="Proteomes" id="UP000321379"/>
    </source>
</evidence>
<keyword evidence="1" id="KW-1133">Transmembrane helix</keyword>